<dbReference type="OrthoDB" id="279535at2"/>
<proteinExistence type="predicted"/>
<feature type="domain" description="EfeO-type cupredoxin-like" evidence="3">
    <location>
        <begin position="49"/>
        <end position="135"/>
    </location>
</feature>
<dbReference type="AlphaFoldDB" id="A0A9X1CLG4"/>
<dbReference type="Pfam" id="PF13473">
    <property type="entry name" value="Cupredoxin_1"/>
    <property type="match status" value="1"/>
</dbReference>
<accession>A0A9X1CLG4</accession>
<dbReference type="RefSeq" id="WP_149473120.1">
    <property type="nucleotide sequence ID" value="NZ_JAGGMB010000022.1"/>
</dbReference>
<dbReference type="EMBL" id="JAGGMB010000022">
    <property type="protein sequence ID" value="MBP2079857.1"/>
    <property type="molecule type" value="Genomic_DNA"/>
</dbReference>
<dbReference type="Gene3D" id="2.60.40.420">
    <property type="entry name" value="Cupredoxins - blue copper proteins"/>
    <property type="match status" value="1"/>
</dbReference>
<protein>
    <submittedName>
        <fullName evidence="4">Cytochrome c oxidase subunit 2</fullName>
    </submittedName>
</protein>
<name>A0A9X1CLG4_9BACI</name>
<keyword evidence="5" id="KW-1185">Reference proteome</keyword>
<gene>
    <name evidence="4" type="ORF">J2Z64_004164</name>
</gene>
<evidence type="ECO:0000313" key="4">
    <source>
        <dbReference type="EMBL" id="MBP2079857.1"/>
    </source>
</evidence>
<dbReference type="InterPro" id="IPR008972">
    <property type="entry name" value="Cupredoxin"/>
</dbReference>
<dbReference type="Proteomes" id="UP001138793">
    <property type="component" value="Unassembled WGS sequence"/>
</dbReference>
<evidence type="ECO:0000313" key="5">
    <source>
        <dbReference type="Proteomes" id="UP001138793"/>
    </source>
</evidence>
<dbReference type="InterPro" id="IPR028096">
    <property type="entry name" value="EfeO_Cupredoxin"/>
</dbReference>
<feature type="chain" id="PRO_5040783980" evidence="2">
    <location>
        <begin position="22"/>
        <end position="141"/>
    </location>
</feature>
<reference evidence="4" key="1">
    <citation type="submission" date="2021-03" db="EMBL/GenBank/DDBJ databases">
        <title>Genomic Encyclopedia of Type Strains, Phase IV (KMG-IV): sequencing the most valuable type-strain genomes for metagenomic binning, comparative biology and taxonomic classification.</title>
        <authorList>
            <person name="Goeker M."/>
        </authorList>
    </citation>
    <scope>NUCLEOTIDE SEQUENCE</scope>
    <source>
        <strain evidence="4">DSM 107338</strain>
    </source>
</reference>
<comment type="caution">
    <text evidence="4">The sequence shown here is derived from an EMBL/GenBank/DDBJ whole genome shotgun (WGS) entry which is preliminary data.</text>
</comment>
<dbReference type="SUPFAM" id="SSF49503">
    <property type="entry name" value="Cupredoxins"/>
    <property type="match status" value="1"/>
</dbReference>
<feature type="region of interest" description="Disordered" evidence="1">
    <location>
        <begin position="25"/>
        <end position="55"/>
    </location>
</feature>
<organism evidence="4 5">
    <name type="scientific">Oceanobacillus polygoni</name>
    <dbReference type="NCBI Taxonomy" id="1235259"/>
    <lineage>
        <taxon>Bacteria</taxon>
        <taxon>Bacillati</taxon>
        <taxon>Bacillota</taxon>
        <taxon>Bacilli</taxon>
        <taxon>Bacillales</taxon>
        <taxon>Bacillaceae</taxon>
        <taxon>Oceanobacillus</taxon>
    </lineage>
</organism>
<evidence type="ECO:0000256" key="1">
    <source>
        <dbReference type="SAM" id="MobiDB-lite"/>
    </source>
</evidence>
<keyword evidence="2" id="KW-0732">Signal</keyword>
<feature type="signal peptide" evidence="2">
    <location>
        <begin position="1"/>
        <end position="21"/>
    </location>
</feature>
<sequence>MKKGLLAILFIGLLISLVACGGDESSSANEEADNREETVTEQSNESSASDESEEVTNEVNIVATDFDFNQDKFVVQSGEEVTITLTNEEGHHGIAINELGVKIEGDGEAVIIPEEPGEYEIYCNIFCGEDHAEMVATLVVL</sequence>
<evidence type="ECO:0000259" key="3">
    <source>
        <dbReference type="Pfam" id="PF13473"/>
    </source>
</evidence>
<evidence type="ECO:0000256" key="2">
    <source>
        <dbReference type="SAM" id="SignalP"/>
    </source>
</evidence>